<proteinExistence type="predicted"/>
<keyword evidence="3" id="KW-1185">Reference proteome</keyword>
<accession>A0A7J6R4B2</accession>
<name>A0A7J6R4B2_PEROL</name>
<evidence type="ECO:0000313" key="3">
    <source>
        <dbReference type="Proteomes" id="UP000553632"/>
    </source>
</evidence>
<feature type="non-terminal residue" evidence="2">
    <location>
        <position position="138"/>
    </location>
</feature>
<dbReference type="Proteomes" id="UP000553632">
    <property type="component" value="Unassembled WGS sequence"/>
</dbReference>
<feature type="compositionally biased region" description="Polar residues" evidence="1">
    <location>
        <begin position="1"/>
        <end position="14"/>
    </location>
</feature>
<dbReference type="AlphaFoldDB" id="A0A7J6R4B2"/>
<reference evidence="2 3" key="1">
    <citation type="submission" date="2020-04" db="EMBL/GenBank/DDBJ databases">
        <title>Perkinsus olseni comparative genomics.</title>
        <authorList>
            <person name="Bogema D.R."/>
        </authorList>
    </citation>
    <scope>NUCLEOTIDE SEQUENCE [LARGE SCALE GENOMIC DNA]</scope>
    <source>
        <strain evidence="2 3">ATCC PRA-207</strain>
    </source>
</reference>
<feature type="region of interest" description="Disordered" evidence="1">
    <location>
        <begin position="1"/>
        <end position="27"/>
    </location>
</feature>
<protein>
    <submittedName>
        <fullName evidence="2">Uncharacterized protein</fullName>
    </submittedName>
</protein>
<gene>
    <name evidence="2" type="ORF">FOZ63_028710</name>
</gene>
<dbReference type="EMBL" id="JABANO010028855">
    <property type="protein sequence ID" value="KAF4714510.1"/>
    <property type="molecule type" value="Genomic_DNA"/>
</dbReference>
<sequence>MASYGSQPYPSNPTFDPRYATPPTTDVGQLMAEMAELFPKLTPEYQAQAREAHQHVLQLQRQGMTNEAASLLEHMRNQMREMVQTGLTPGRIPAVPESPTPTSEEGGSNDMPYGGGDFAASPVRESGRSGRSRRNKVV</sequence>
<feature type="region of interest" description="Disordered" evidence="1">
    <location>
        <begin position="86"/>
        <end position="138"/>
    </location>
</feature>
<evidence type="ECO:0000256" key="1">
    <source>
        <dbReference type="SAM" id="MobiDB-lite"/>
    </source>
</evidence>
<comment type="caution">
    <text evidence="2">The sequence shown here is derived from an EMBL/GenBank/DDBJ whole genome shotgun (WGS) entry which is preliminary data.</text>
</comment>
<organism evidence="2 3">
    <name type="scientific">Perkinsus olseni</name>
    <name type="common">Perkinsus atlanticus</name>
    <dbReference type="NCBI Taxonomy" id="32597"/>
    <lineage>
        <taxon>Eukaryota</taxon>
        <taxon>Sar</taxon>
        <taxon>Alveolata</taxon>
        <taxon>Perkinsozoa</taxon>
        <taxon>Perkinsea</taxon>
        <taxon>Perkinsida</taxon>
        <taxon>Perkinsidae</taxon>
        <taxon>Perkinsus</taxon>
    </lineage>
</organism>
<evidence type="ECO:0000313" key="2">
    <source>
        <dbReference type="EMBL" id="KAF4714510.1"/>
    </source>
</evidence>